<evidence type="ECO:0000256" key="4">
    <source>
        <dbReference type="ARBA" id="ARBA00022807"/>
    </source>
</evidence>
<dbReference type="PANTHER" id="PTHR47359:SF3">
    <property type="entry name" value="NLP_P60 DOMAIN-CONTAINING PROTEIN-RELATED"/>
    <property type="match status" value="1"/>
</dbReference>
<protein>
    <recommendedName>
        <fullName evidence="8">NlpC/P60 domain-containing protein</fullName>
    </recommendedName>
</protein>
<evidence type="ECO:0000313" key="10">
    <source>
        <dbReference type="Proteomes" id="UP000189677"/>
    </source>
</evidence>
<dbReference type="GO" id="GO:0006508">
    <property type="term" value="P:proteolysis"/>
    <property type="evidence" value="ECO:0007669"/>
    <property type="project" value="UniProtKB-KW"/>
</dbReference>
<dbReference type="KEGG" id="snw:BBN63_10225"/>
<keyword evidence="7" id="KW-0732">Signal</keyword>
<evidence type="ECO:0000256" key="2">
    <source>
        <dbReference type="ARBA" id="ARBA00022670"/>
    </source>
</evidence>
<evidence type="ECO:0000256" key="1">
    <source>
        <dbReference type="ARBA" id="ARBA00007074"/>
    </source>
</evidence>
<reference evidence="9 10" key="1">
    <citation type="submission" date="2016-11" db="EMBL/GenBank/DDBJ databases">
        <title>Complete genome sequence of Streptomyces niveus SCSIO 3406.</title>
        <authorList>
            <person name="Zhu Q."/>
            <person name="Cheng W."/>
            <person name="Song Y."/>
            <person name="Li Q."/>
            <person name="Ju J."/>
        </authorList>
    </citation>
    <scope>NUCLEOTIDE SEQUENCE [LARGE SCALE GENOMIC DNA]</scope>
    <source>
        <strain evidence="9 10">SCSIO 3406</strain>
    </source>
</reference>
<dbReference type="InterPro" id="IPR000064">
    <property type="entry name" value="NLP_P60_dom"/>
</dbReference>
<comment type="similarity">
    <text evidence="1">Belongs to the peptidase C40 family.</text>
</comment>
<dbReference type="Pfam" id="PF00877">
    <property type="entry name" value="NLPC_P60"/>
    <property type="match status" value="1"/>
</dbReference>
<feature type="coiled-coil region" evidence="5">
    <location>
        <begin position="42"/>
        <end position="76"/>
    </location>
</feature>
<evidence type="ECO:0000256" key="7">
    <source>
        <dbReference type="SAM" id="SignalP"/>
    </source>
</evidence>
<feature type="compositionally biased region" description="Low complexity" evidence="6">
    <location>
        <begin position="398"/>
        <end position="409"/>
    </location>
</feature>
<feature type="chain" id="PRO_5012640401" description="NlpC/P60 domain-containing protein" evidence="7">
    <location>
        <begin position="29"/>
        <end position="409"/>
    </location>
</feature>
<feature type="region of interest" description="Disordered" evidence="6">
    <location>
        <begin position="362"/>
        <end position="409"/>
    </location>
</feature>
<keyword evidence="3" id="KW-0378">Hydrolase</keyword>
<dbReference type="InterPro" id="IPR051794">
    <property type="entry name" value="PG_Endopeptidase_C40"/>
</dbReference>
<dbReference type="RefSeq" id="WP_078075102.1">
    <property type="nucleotide sequence ID" value="NZ_CP018047.1"/>
</dbReference>
<dbReference type="Proteomes" id="UP000189677">
    <property type="component" value="Chromosome"/>
</dbReference>
<gene>
    <name evidence="9" type="ORF">BBN63_10225</name>
</gene>
<dbReference type="EMBL" id="CP018047">
    <property type="protein sequence ID" value="AQU66571.1"/>
    <property type="molecule type" value="Genomic_DNA"/>
</dbReference>
<dbReference type="InterPro" id="IPR038765">
    <property type="entry name" value="Papain-like_cys_pep_sf"/>
</dbReference>
<proteinExistence type="inferred from homology"/>
<accession>A0A1U9QRY4</accession>
<evidence type="ECO:0000256" key="6">
    <source>
        <dbReference type="SAM" id="MobiDB-lite"/>
    </source>
</evidence>
<keyword evidence="5" id="KW-0175">Coiled coil</keyword>
<dbReference type="GO" id="GO:0008234">
    <property type="term" value="F:cysteine-type peptidase activity"/>
    <property type="evidence" value="ECO:0007669"/>
    <property type="project" value="UniProtKB-KW"/>
</dbReference>
<keyword evidence="10" id="KW-1185">Reference proteome</keyword>
<dbReference type="Gene3D" id="3.90.1720.10">
    <property type="entry name" value="endopeptidase domain like (from Nostoc punctiforme)"/>
    <property type="match status" value="1"/>
</dbReference>
<dbReference type="OrthoDB" id="5177647at2"/>
<sequence>MSGRVLRSVCTAALAVLAAVPCAAPAGAEPTPVTAPEDAPRADGAQRSVSELLTEMRKLYQQAEEATEAYNATEVKLTARRAEAKKVGAGLTDARKALVRSRAQAGQLARRQYQGASELSSYVQLLLTDDPQRALDQKHLMDRAQHERLSTIARLTNGERRADTLAAQSRKALDEQQALAEKQRKQRDTVRAKLTDVERMLASLTTEQIAAIAEREDADTDEAQEKLITSGALGLPAGGDASPGGSLRAPSAAGEKALAYAVEQIGKPYEWGAEGPEAFDCSGLTSRAWTRAGVAVPRTSQEQWAELRRVELSELRPGDLVVYFPKATHVAMYLGDGKVIHAPRPGSRVKVSPIASNPLLGAVRPDPDAGSLDAASYVPPELPAGATEGDDTGNNVESAPTSASASPTP</sequence>
<evidence type="ECO:0000256" key="5">
    <source>
        <dbReference type="SAM" id="Coils"/>
    </source>
</evidence>
<dbReference type="PANTHER" id="PTHR47359">
    <property type="entry name" value="PEPTIDOGLYCAN DL-ENDOPEPTIDASE CWLO"/>
    <property type="match status" value="1"/>
</dbReference>
<evidence type="ECO:0000259" key="8">
    <source>
        <dbReference type="PROSITE" id="PS51935"/>
    </source>
</evidence>
<feature type="domain" description="NlpC/P60" evidence="8">
    <location>
        <begin position="251"/>
        <end position="375"/>
    </location>
</feature>
<evidence type="ECO:0000256" key="3">
    <source>
        <dbReference type="ARBA" id="ARBA00022801"/>
    </source>
</evidence>
<feature type="signal peptide" evidence="7">
    <location>
        <begin position="1"/>
        <end position="28"/>
    </location>
</feature>
<keyword evidence="2" id="KW-0645">Protease</keyword>
<evidence type="ECO:0000313" key="9">
    <source>
        <dbReference type="EMBL" id="AQU66571.1"/>
    </source>
</evidence>
<name>A0A1U9QRY4_STRNV</name>
<dbReference type="SUPFAM" id="SSF54001">
    <property type="entry name" value="Cysteine proteinases"/>
    <property type="match status" value="1"/>
</dbReference>
<keyword evidence="4" id="KW-0788">Thiol protease</keyword>
<dbReference type="AlphaFoldDB" id="A0A1U9QRY4"/>
<organism evidence="9 10">
    <name type="scientific">Streptomyces niveus</name>
    <name type="common">Streptomyces spheroides</name>
    <dbReference type="NCBI Taxonomy" id="193462"/>
    <lineage>
        <taxon>Bacteria</taxon>
        <taxon>Bacillati</taxon>
        <taxon>Actinomycetota</taxon>
        <taxon>Actinomycetes</taxon>
        <taxon>Kitasatosporales</taxon>
        <taxon>Streptomycetaceae</taxon>
        <taxon>Streptomyces</taxon>
    </lineage>
</organism>
<dbReference type="PROSITE" id="PS51935">
    <property type="entry name" value="NLPC_P60"/>
    <property type="match status" value="1"/>
</dbReference>
<feature type="coiled-coil region" evidence="5">
    <location>
        <begin position="166"/>
        <end position="200"/>
    </location>
</feature>